<sequence>MHKAIENKGRGTKVVDDIFHSDATPTLIGQNRTYHRSISLNVKQHLNNKRRCMAMLLFEYLTGQKIPIIYTFPNAAYKITTDAHQTFDLFAQLHKPRDKLIAVTKALTTVFDSCSIDNLSTFLLRILQEQSNTMSEFTAYECDFGTIDKNDTYAKLLDKIRGCYDQCPCCLRPCDFDHTTRPGSKPGSEDICFPPFYSIVDLCLCCMTAHALRAMNGYKFEETKEASLFMCERIPDDQLLIVGSIRKKWSQFKLDHSDWLFESLLNDEELTKLRGKFLRIWGVIGDALCETYDMKINASIEYFDEEIKDINVDSISFACDHFTEFGVAFDKVAECIARSKKDDSKYAIIFMTDGLGSNPDNELNTLNGSHGSLIKKFWTLSLGQKSVTVLEQINAKMNGTYFDVDDSSLLVEAYAEIARTL</sequence>
<feature type="non-terminal residue" evidence="1">
    <location>
        <position position="1"/>
    </location>
</feature>
<dbReference type="AlphaFoldDB" id="A0A815XSE1"/>
<evidence type="ECO:0008006" key="4">
    <source>
        <dbReference type="Google" id="ProtNLM"/>
    </source>
</evidence>
<evidence type="ECO:0000313" key="3">
    <source>
        <dbReference type="Proteomes" id="UP000663829"/>
    </source>
</evidence>
<keyword evidence="3" id="KW-1185">Reference proteome</keyword>
<organism evidence="1 3">
    <name type="scientific">Didymodactylos carnosus</name>
    <dbReference type="NCBI Taxonomy" id="1234261"/>
    <lineage>
        <taxon>Eukaryota</taxon>
        <taxon>Metazoa</taxon>
        <taxon>Spiralia</taxon>
        <taxon>Gnathifera</taxon>
        <taxon>Rotifera</taxon>
        <taxon>Eurotatoria</taxon>
        <taxon>Bdelloidea</taxon>
        <taxon>Philodinida</taxon>
        <taxon>Philodinidae</taxon>
        <taxon>Didymodactylos</taxon>
    </lineage>
</organism>
<evidence type="ECO:0000313" key="2">
    <source>
        <dbReference type="EMBL" id="CAF4423400.1"/>
    </source>
</evidence>
<protein>
    <recommendedName>
        <fullName evidence="4">VWFA domain-containing protein</fullName>
    </recommendedName>
</protein>
<reference evidence="1" key="1">
    <citation type="submission" date="2021-02" db="EMBL/GenBank/DDBJ databases">
        <authorList>
            <person name="Nowell W R."/>
        </authorList>
    </citation>
    <scope>NUCLEOTIDE SEQUENCE</scope>
</reference>
<dbReference type="EMBL" id="CAJOBC010094226">
    <property type="protein sequence ID" value="CAF4423400.1"/>
    <property type="molecule type" value="Genomic_DNA"/>
</dbReference>
<proteinExistence type="predicted"/>
<dbReference type="Gene3D" id="3.40.50.410">
    <property type="entry name" value="von Willebrand factor, type A domain"/>
    <property type="match status" value="1"/>
</dbReference>
<name>A0A815XSE1_9BILA</name>
<dbReference type="Proteomes" id="UP000681722">
    <property type="component" value="Unassembled WGS sequence"/>
</dbReference>
<dbReference type="EMBL" id="CAJNOQ010028465">
    <property type="protein sequence ID" value="CAF1561818.1"/>
    <property type="molecule type" value="Genomic_DNA"/>
</dbReference>
<gene>
    <name evidence="1" type="ORF">GPM918_LOCUS39813</name>
    <name evidence="2" type="ORF">SRO942_LOCUS40719</name>
</gene>
<evidence type="ECO:0000313" key="1">
    <source>
        <dbReference type="EMBL" id="CAF1561818.1"/>
    </source>
</evidence>
<dbReference type="InterPro" id="IPR036465">
    <property type="entry name" value="vWFA_dom_sf"/>
</dbReference>
<comment type="caution">
    <text evidence="1">The sequence shown here is derived from an EMBL/GenBank/DDBJ whole genome shotgun (WGS) entry which is preliminary data.</text>
</comment>
<dbReference type="Proteomes" id="UP000663829">
    <property type="component" value="Unassembled WGS sequence"/>
</dbReference>
<accession>A0A815XSE1</accession>